<dbReference type="OrthoDB" id="3237202at2759"/>
<evidence type="ECO:0000313" key="2">
    <source>
        <dbReference type="EMBL" id="KZT09531.1"/>
    </source>
</evidence>
<accession>A0A165FX71</accession>
<dbReference type="RefSeq" id="XP_040767271.1">
    <property type="nucleotide sequence ID" value="XM_040904015.1"/>
</dbReference>
<organism evidence="2 3">
    <name type="scientific">Laetiporus sulphureus 93-53</name>
    <dbReference type="NCBI Taxonomy" id="1314785"/>
    <lineage>
        <taxon>Eukaryota</taxon>
        <taxon>Fungi</taxon>
        <taxon>Dikarya</taxon>
        <taxon>Basidiomycota</taxon>
        <taxon>Agaricomycotina</taxon>
        <taxon>Agaricomycetes</taxon>
        <taxon>Polyporales</taxon>
        <taxon>Laetiporus</taxon>
    </lineage>
</organism>
<protein>
    <submittedName>
        <fullName evidence="2">Uncharacterized protein</fullName>
    </submittedName>
</protein>
<dbReference type="EMBL" id="KV427611">
    <property type="protein sequence ID" value="KZT09531.1"/>
    <property type="molecule type" value="Genomic_DNA"/>
</dbReference>
<gene>
    <name evidence="2" type="ORF">LAESUDRAFT_646868</name>
</gene>
<keyword evidence="3" id="KW-1185">Reference proteome</keyword>
<dbReference type="AlphaFoldDB" id="A0A165FX71"/>
<evidence type="ECO:0000313" key="3">
    <source>
        <dbReference type="Proteomes" id="UP000076871"/>
    </source>
</evidence>
<name>A0A165FX71_9APHY</name>
<proteinExistence type="predicted"/>
<dbReference type="InParanoid" id="A0A165FX71"/>
<dbReference type="Proteomes" id="UP000076871">
    <property type="component" value="Unassembled WGS sequence"/>
</dbReference>
<reference evidence="2 3" key="1">
    <citation type="journal article" date="2016" name="Mol. Biol. Evol.">
        <title>Comparative Genomics of Early-Diverging Mushroom-Forming Fungi Provides Insights into the Origins of Lignocellulose Decay Capabilities.</title>
        <authorList>
            <person name="Nagy L.G."/>
            <person name="Riley R."/>
            <person name="Tritt A."/>
            <person name="Adam C."/>
            <person name="Daum C."/>
            <person name="Floudas D."/>
            <person name="Sun H."/>
            <person name="Yadav J.S."/>
            <person name="Pangilinan J."/>
            <person name="Larsson K.H."/>
            <person name="Matsuura K."/>
            <person name="Barry K."/>
            <person name="Labutti K."/>
            <person name="Kuo R."/>
            <person name="Ohm R.A."/>
            <person name="Bhattacharya S.S."/>
            <person name="Shirouzu T."/>
            <person name="Yoshinaga Y."/>
            <person name="Martin F.M."/>
            <person name="Grigoriev I.V."/>
            <person name="Hibbett D.S."/>
        </authorList>
    </citation>
    <scope>NUCLEOTIDE SEQUENCE [LARGE SCALE GENOMIC DNA]</scope>
    <source>
        <strain evidence="2 3">93-53</strain>
    </source>
</reference>
<dbReference type="GeneID" id="63821045"/>
<evidence type="ECO:0000256" key="1">
    <source>
        <dbReference type="SAM" id="MobiDB-lite"/>
    </source>
</evidence>
<feature type="region of interest" description="Disordered" evidence="1">
    <location>
        <begin position="124"/>
        <end position="143"/>
    </location>
</feature>
<sequence length="187" mass="21087">MLSRSGFCAWITCEGKEIIEYESTLDSTGKRVICWIPSEAGKTFSVHWADQGTNVDSATYIKLDGFTVPGRFLFGKGQAQRSGVRVGDDSERPFQFSRVDEAGYRNNPEVGTIAVKIKLVLRNGRRQPNAPQTIPPPARGTHTDLHSFAEECKTYMQTPDTWSFEPYDKSGPSTHVAFVFRYRSRRK</sequence>